<comment type="caution">
    <text evidence="1">The sequence shown here is derived from an EMBL/GenBank/DDBJ whole genome shotgun (WGS) entry which is preliminary data.</text>
</comment>
<dbReference type="EMBL" id="PDNB01000187">
    <property type="protein sequence ID" value="PGH00382.1"/>
    <property type="molecule type" value="Genomic_DNA"/>
</dbReference>
<accession>A0A2B7WV60</accession>
<reference evidence="1 2" key="1">
    <citation type="submission" date="2017-10" db="EMBL/GenBank/DDBJ databases">
        <title>Comparative genomics in systemic dimorphic fungi from Ajellomycetaceae.</title>
        <authorList>
            <person name="Munoz J.F."/>
            <person name="Mcewen J.G."/>
            <person name="Clay O.K."/>
            <person name="Cuomo C.A."/>
        </authorList>
    </citation>
    <scope>NUCLEOTIDE SEQUENCE [LARGE SCALE GENOMIC DNA]</scope>
    <source>
        <strain evidence="1 2">UAMH5409</strain>
    </source>
</reference>
<sequence length="89" mass="10140">MKMSELQILSDDMTDKCVELSVLSDRVKKFVSEIDNYFCKQFLKKNTETVLSESVTETNNLLQTLSAQADVPVPLLSEEEFCSEKVDNE</sequence>
<name>A0A2B7WV60_9EURO</name>
<dbReference type="AlphaFoldDB" id="A0A2B7WV60"/>
<evidence type="ECO:0000313" key="1">
    <source>
        <dbReference type="EMBL" id="PGH00382.1"/>
    </source>
</evidence>
<evidence type="ECO:0000313" key="2">
    <source>
        <dbReference type="Proteomes" id="UP000223968"/>
    </source>
</evidence>
<organism evidence="1 2">
    <name type="scientific">Helicocarpus griseus UAMH5409</name>
    <dbReference type="NCBI Taxonomy" id="1447875"/>
    <lineage>
        <taxon>Eukaryota</taxon>
        <taxon>Fungi</taxon>
        <taxon>Dikarya</taxon>
        <taxon>Ascomycota</taxon>
        <taxon>Pezizomycotina</taxon>
        <taxon>Eurotiomycetes</taxon>
        <taxon>Eurotiomycetidae</taxon>
        <taxon>Onygenales</taxon>
        <taxon>Ajellomycetaceae</taxon>
        <taxon>Helicocarpus</taxon>
    </lineage>
</organism>
<protein>
    <submittedName>
        <fullName evidence="1">Uncharacterized protein</fullName>
    </submittedName>
</protein>
<dbReference type="Proteomes" id="UP000223968">
    <property type="component" value="Unassembled WGS sequence"/>
</dbReference>
<keyword evidence="2" id="KW-1185">Reference proteome</keyword>
<gene>
    <name evidence="1" type="ORF">AJ79_08234</name>
</gene>
<proteinExistence type="predicted"/>